<name>A0A9P6I4S0_9PEZI</name>
<dbReference type="GeneID" id="62164504"/>
<dbReference type="RefSeq" id="XP_038743442.1">
    <property type="nucleotide sequence ID" value="XM_038891430.1"/>
</dbReference>
<dbReference type="Proteomes" id="UP000781932">
    <property type="component" value="Unassembled WGS sequence"/>
</dbReference>
<proteinExistence type="predicted"/>
<reference evidence="1" key="2">
    <citation type="submission" date="2020-11" db="EMBL/GenBank/DDBJ databases">
        <title>Whole genome sequencing of Colletotrichum sp.</title>
        <authorList>
            <person name="Li H."/>
        </authorList>
    </citation>
    <scope>NUCLEOTIDE SEQUENCE</scope>
    <source>
        <strain evidence="1">CkLH20</strain>
    </source>
</reference>
<dbReference type="EMBL" id="JAATWM020000029">
    <property type="protein sequence ID" value="KAF9873981.1"/>
    <property type="molecule type" value="Genomic_DNA"/>
</dbReference>
<keyword evidence="2" id="KW-1185">Reference proteome</keyword>
<dbReference type="Gene3D" id="3.40.50.300">
    <property type="entry name" value="P-loop containing nucleotide triphosphate hydrolases"/>
    <property type="match status" value="1"/>
</dbReference>
<keyword evidence="1" id="KW-0675">Receptor</keyword>
<gene>
    <name evidence="1" type="ORF">CkaCkLH20_08715</name>
</gene>
<dbReference type="AlphaFoldDB" id="A0A9P6I4S0"/>
<dbReference type="OrthoDB" id="4803341at2759"/>
<accession>A0A9P6I4S0</accession>
<comment type="caution">
    <text evidence="1">The sequence shown here is derived from an EMBL/GenBank/DDBJ whole genome shotgun (WGS) entry which is preliminary data.</text>
</comment>
<dbReference type="InterPro" id="IPR027417">
    <property type="entry name" value="P-loop_NTPase"/>
</dbReference>
<organism evidence="1 2">
    <name type="scientific">Colletotrichum karsti</name>
    <dbReference type="NCBI Taxonomy" id="1095194"/>
    <lineage>
        <taxon>Eukaryota</taxon>
        <taxon>Fungi</taxon>
        <taxon>Dikarya</taxon>
        <taxon>Ascomycota</taxon>
        <taxon>Pezizomycotina</taxon>
        <taxon>Sordariomycetes</taxon>
        <taxon>Hypocreomycetidae</taxon>
        <taxon>Glomerellales</taxon>
        <taxon>Glomerellaceae</taxon>
        <taxon>Colletotrichum</taxon>
        <taxon>Colletotrichum boninense species complex</taxon>
    </lineage>
</organism>
<evidence type="ECO:0000313" key="1">
    <source>
        <dbReference type="EMBL" id="KAF9873981.1"/>
    </source>
</evidence>
<evidence type="ECO:0000313" key="2">
    <source>
        <dbReference type="Proteomes" id="UP000781932"/>
    </source>
</evidence>
<protein>
    <submittedName>
        <fullName evidence="1">Thyroid receptor-interacting protein 13</fullName>
    </submittedName>
</protein>
<dbReference type="SUPFAM" id="SSF52540">
    <property type="entry name" value="P-loop containing nucleoside triphosphate hydrolases"/>
    <property type="match status" value="1"/>
</dbReference>
<sequence>MMADDFVVVPKPRKGIAFVEARLKSDSSHTRRGYEQLIAQLERELRCRTESKTGPSITLDSDLLDNPIIKRGVPDMFESLRVVELQGFAPSERNVPVHDVTIKINIYGFDDSPSDPSASPTSDDDTVTVLPSSHYDGLWELTLDFDALARNALAKSDHNFIVIVDDVDEAFSHGRPHESQTLLDDYVRGLDSLEAIINVLVICTSSSIETSDQQFLDKCLARRALKPPFMVERYEIFRQHFDAYMRDKVINCNFTLAGYEKAVSMP</sequence>
<reference evidence="1" key="1">
    <citation type="submission" date="2020-03" db="EMBL/GenBank/DDBJ databases">
        <authorList>
            <person name="He L."/>
        </authorList>
    </citation>
    <scope>NUCLEOTIDE SEQUENCE</scope>
    <source>
        <strain evidence="1">CkLH20</strain>
    </source>
</reference>